<gene>
    <name evidence="1" type="ORF">AVO44_09295</name>
</gene>
<dbReference type="AlphaFoldDB" id="A0A0X3TXV4"/>
<proteinExistence type="predicted"/>
<evidence type="ECO:0000313" key="2">
    <source>
        <dbReference type="Proteomes" id="UP000053690"/>
    </source>
</evidence>
<sequence length="74" mass="8347">MVLFGATLSAFPWMVKLISTPCVRMGVSATAAHSLRHESYEKPSQLIWSEVISERNLIPLVVTRFTDIPELFQV</sequence>
<dbReference type="Proteomes" id="UP000053690">
    <property type="component" value="Unassembled WGS sequence"/>
</dbReference>
<dbReference type="EMBL" id="LQBP01000004">
    <property type="protein sequence ID" value="KUJ79406.1"/>
    <property type="molecule type" value="Genomic_DNA"/>
</dbReference>
<accession>A0A0X3TXV4</accession>
<evidence type="ECO:0000313" key="1">
    <source>
        <dbReference type="EMBL" id="KUJ79406.1"/>
    </source>
</evidence>
<comment type="caution">
    <text evidence="1">The sequence shown here is derived from an EMBL/GenBank/DDBJ whole genome shotgun (WGS) entry which is preliminary data.</text>
</comment>
<protein>
    <submittedName>
        <fullName evidence="1">Uncharacterized protein</fullName>
    </submittedName>
</protein>
<organism evidence="1 2">
    <name type="scientific">Ruegeria profundi</name>
    <dbReference type="NCBI Taxonomy" id="1685378"/>
    <lineage>
        <taxon>Bacteria</taxon>
        <taxon>Pseudomonadati</taxon>
        <taxon>Pseudomonadota</taxon>
        <taxon>Alphaproteobacteria</taxon>
        <taxon>Rhodobacterales</taxon>
        <taxon>Roseobacteraceae</taxon>
        <taxon>Ruegeria</taxon>
    </lineage>
</organism>
<keyword evidence="2" id="KW-1185">Reference proteome</keyword>
<reference evidence="2" key="1">
    <citation type="submission" date="2015-12" db="EMBL/GenBank/DDBJ databases">
        <authorList>
            <person name="Zhang G."/>
            <person name="Stingl U."/>
        </authorList>
    </citation>
    <scope>NUCLEOTIDE SEQUENCE [LARGE SCALE GENOMIC DNA]</scope>
    <source>
        <strain evidence="2">ZGT108</strain>
    </source>
</reference>
<name>A0A0X3TXV4_9RHOB</name>
<dbReference type="STRING" id="1685378.AVO44_09295"/>